<comment type="caution">
    <text evidence="1">The sequence shown here is derived from an EMBL/GenBank/DDBJ whole genome shotgun (WGS) entry which is preliminary data.</text>
</comment>
<dbReference type="AlphaFoldDB" id="A0A645F7V9"/>
<gene>
    <name evidence="1" type="ORF">SDC9_155866</name>
</gene>
<reference evidence="1" key="1">
    <citation type="submission" date="2019-08" db="EMBL/GenBank/DDBJ databases">
        <authorList>
            <person name="Kucharzyk K."/>
            <person name="Murdoch R.W."/>
            <person name="Higgins S."/>
            <person name="Loffler F."/>
        </authorList>
    </citation>
    <scope>NUCLEOTIDE SEQUENCE</scope>
</reference>
<sequence>MNAAALGEDDTAGLNFHFATLLGVQPEELSLDQGEAREFRVVMLSHIGDPTAAGDVVQFFAADVLMSAFNRASGDGHFMEEHE</sequence>
<proteinExistence type="predicted"/>
<dbReference type="EMBL" id="VSSQ01054640">
    <property type="protein sequence ID" value="MPN08583.1"/>
    <property type="molecule type" value="Genomic_DNA"/>
</dbReference>
<organism evidence="1">
    <name type="scientific">bioreactor metagenome</name>
    <dbReference type="NCBI Taxonomy" id="1076179"/>
    <lineage>
        <taxon>unclassified sequences</taxon>
        <taxon>metagenomes</taxon>
        <taxon>ecological metagenomes</taxon>
    </lineage>
</organism>
<name>A0A645F7V9_9ZZZZ</name>
<protein>
    <submittedName>
        <fullName evidence="1">Uncharacterized protein</fullName>
    </submittedName>
</protein>
<evidence type="ECO:0000313" key="1">
    <source>
        <dbReference type="EMBL" id="MPN08583.1"/>
    </source>
</evidence>
<accession>A0A645F7V9</accession>